<dbReference type="Proteomes" id="UP000789396">
    <property type="component" value="Unassembled WGS sequence"/>
</dbReference>
<protein>
    <submittedName>
        <fullName evidence="1">19522_t:CDS:1</fullName>
    </submittedName>
</protein>
<keyword evidence="2" id="KW-1185">Reference proteome</keyword>
<organism evidence="1 2">
    <name type="scientific">Racocetra fulgida</name>
    <dbReference type="NCBI Taxonomy" id="60492"/>
    <lineage>
        <taxon>Eukaryota</taxon>
        <taxon>Fungi</taxon>
        <taxon>Fungi incertae sedis</taxon>
        <taxon>Mucoromycota</taxon>
        <taxon>Glomeromycotina</taxon>
        <taxon>Glomeromycetes</taxon>
        <taxon>Diversisporales</taxon>
        <taxon>Gigasporaceae</taxon>
        <taxon>Racocetra</taxon>
    </lineage>
</organism>
<dbReference type="AlphaFoldDB" id="A0A9N9ITB3"/>
<comment type="caution">
    <text evidence="1">The sequence shown here is derived from an EMBL/GenBank/DDBJ whole genome shotgun (WGS) entry which is preliminary data.</text>
</comment>
<sequence length="113" mass="13278">MAKKIKKATDALQSLDEEDFNNVLEFIYTIKKENKLEAPIKSTEKLIEIIQGLDDNEKKDAIKLLDSMQYPQEKNKGKIISPYLQQQLVEVIFNFLYQLRESYSALKEERDHL</sequence>
<evidence type="ECO:0000313" key="2">
    <source>
        <dbReference type="Proteomes" id="UP000789396"/>
    </source>
</evidence>
<name>A0A9N9ITB3_9GLOM</name>
<dbReference type="OrthoDB" id="2368423at2759"/>
<reference evidence="1" key="1">
    <citation type="submission" date="2021-06" db="EMBL/GenBank/DDBJ databases">
        <authorList>
            <person name="Kallberg Y."/>
            <person name="Tangrot J."/>
            <person name="Rosling A."/>
        </authorList>
    </citation>
    <scope>NUCLEOTIDE SEQUENCE</scope>
    <source>
        <strain evidence="1">IN212</strain>
    </source>
</reference>
<accession>A0A9N9ITB3</accession>
<gene>
    <name evidence="1" type="ORF">RFULGI_LOCUS13324</name>
</gene>
<dbReference type="EMBL" id="CAJVPZ010034618">
    <property type="protein sequence ID" value="CAG8747189.1"/>
    <property type="molecule type" value="Genomic_DNA"/>
</dbReference>
<proteinExistence type="predicted"/>
<evidence type="ECO:0000313" key="1">
    <source>
        <dbReference type="EMBL" id="CAG8747189.1"/>
    </source>
</evidence>